<sequence length="131" mass="13351">MPDEVIGNWNCLHYIARQMKVVRCILAAVLLLVLGGGMALSAGKGDDMAAPGVQVSAGASVPGNCNNCKGGDMAIGAACSVLQTCMPGVSPLDGSPIMPVMASAVHSYDTGFLNGLRRSPEPLPPKSDILA</sequence>
<gene>
    <name evidence="2" type="ORF">AU467_25925</name>
</gene>
<feature type="transmembrane region" description="Helical" evidence="1">
    <location>
        <begin position="21"/>
        <end position="40"/>
    </location>
</feature>
<name>A0A101KRI2_RHILI</name>
<dbReference type="Proteomes" id="UP000053176">
    <property type="component" value="Unassembled WGS sequence"/>
</dbReference>
<dbReference type="EMBL" id="LPWA01000116">
    <property type="protein sequence ID" value="KUM25609.1"/>
    <property type="molecule type" value="Genomic_DNA"/>
</dbReference>
<comment type="caution">
    <text evidence="2">The sequence shown here is derived from an EMBL/GenBank/DDBJ whole genome shotgun (WGS) entry which is preliminary data.</text>
</comment>
<proteinExistence type="predicted"/>
<protein>
    <submittedName>
        <fullName evidence="2">Uncharacterized protein</fullName>
    </submittedName>
</protein>
<keyword evidence="1" id="KW-1133">Transmembrane helix</keyword>
<evidence type="ECO:0000313" key="3">
    <source>
        <dbReference type="Proteomes" id="UP000053176"/>
    </source>
</evidence>
<keyword evidence="1" id="KW-0472">Membrane</keyword>
<organism evidence="2 3">
    <name type="scientific">Rhizobium loti</name>
    <name type="common">Mesorhizobium loti</name>
    <dbReference type="NCBI Taxonomy" id="381"/>
    <lineage>
        <taxon>Bacteria</taxon>
        <taxon>Pseudomonadati</taxon>
        <taxon>Pseudomonadota</taxon>
        <taxon>Alphaproteobacteria</taxon>
        <taxon>Hyphomicrobiales</taxon>
        <taxon>Phyllobacteriaceae</taxon>
        <taxon>Mesorhizobium</taxon>
    </lineage>
</organism>
<keyword evidence="1" id="KW-0812">Transmembrane</keyword>
<reference evidence="2 3" key="1">
    <citation type="submission" date="2015-12" db="EMBL/GenBank/DDBJ databases">
        <title>Draft genome sequence of Mesorhizobium sp. UFLA 01-765, a multitolerant efficient symbiont and plant-growth promoting strain isolated from Zn-mining soil using Leucaena leucocephala as a trap plant.</title>
        <authorList>
            <person name="Rangel W.M."/>
            <person name="Thijs S."/>
            <person name="Longatti S.M."/>
            <person name="Moreira F.M."/>
            <person name="Weyens N."/>
            <person name="Vangronsveld J."/>
            <person name="Van Hamme J.D."/>
            <person name="Bottos E.M."/>
            <person name="Rineau F."/>
        </authorList>
    </citation>
    <scope>NUCLEOTIDE SEQUENCE [LARGE SCALE GENOMIC DNA]</scope>
    <source>
        <strain evidence="2 3">UFLA 01-765</strain>
    </source>
</reference>
<accession>A0A101KRI2</accession>
<evidence type="ECO:0000313" key="2">
    <source>
        <dbReference type="EMBL" id="KUM25609.1"/>
    </source>
</evidence>
<dbReference type="AlphaFoldDB" id="A0A101KRI2"/>
<evidence type="ECO:0000256" key="1">
    <source>
        <dbReference type="SAM" id="Phobius"/>
    </source>
</evidence>